<protein>
    <submittedName>
        <fullName evidence="1">Uncharacterized protein</fullName>
    </submittedName>
</protein>
<reference evidence="1 2" key="1">
    <citation type="submission" date="2022-09" db="EMBL/GenBank/DDBJ databases">
        <authorList>
            <person name="Palmer J.M."/>
        </authorList>
    </citation>
    <scope>NUCLEOTIDE SEQUENCE [LARGE SCALE GENOMIC DNA]</scope>
    <source>
        <strain evidence="1 2">DSM 7382</strain>
    </source>
</reference>
<proteinExistence type="predicted"/>
<comment type="caution">
    <text evidence="1">The sequence shown here is derived from an EMBL/GenBank/DDBJ whole genome shotgun (WGS) entry which is preliminary data.</text>
</comment>
<evidence type="ECO:0000313" key="1">
    <source>
        <dbReference type="EMBL" id="KAK7678877.1"/>
    </source>
</evidence>
<dbReference type="AlphaFoldDB" id="A0AAW0FF69"/>
<evidence type="ECO:0000313" key="2">
    <source>
        <dbReference type="Proteomes" id="UP001385951"/>
    </source>
</evidence>
<dbReference type="Proteomes" id="UP001385951">
    <property type="component" value="Unassembled WGS sequence"/>
</dbReference>
<gene>
    <name evidence="1" type="ORF">QCA50_018017</name>
</gene>
<sequence>MVTQALGWLKANNSRYYGNVTISFENLSLLPEDDIPPEIDGLLHSDDVGIIDQEGAGYVPDGENNLEAHNENSSEGPDVIPLQVSGWIDTDLSKLSANEMMLWGLSNLWKEGKEGGYAIRHSHYLSQIFHKRRRKCSQMNLWSLEKATMSRMT</sequence>
<keyword evidence="2" id="KW-1185">Reference proteome</keyword>
<name>A0AAW0FF69_9APHY</name>
<accession>A0AAW0FF69</accession>
<dbReference type="EMBL" id="JASBNA010000065">
    <property type="protein sequence ID" value="KAK7678877.1"/>
    <property type="molecule type" value="Genomic_DNA"/>
</dbReference>
<organism evidence="1 2">
    <name type="scientific">Cerrena zonata</name>
    <dbReference type="NCBI Taxonomy" id="2478898"/>
    <lineage>
        <taxon>Eukaryota</taxon>
        <taxon>Fungi</taxon>
        <taxon>Dikarya</taxon>
        <taxon>Basidiomycota</taxon>
        <taxon>Agaricomycotina</taxon>
        <taxon>Agaricomycetes</taxon>
        <taxon>Polyporales</taxon>
        <taxon>Cerrenaceae</taxon>
        <taxon>Cerrena</taxon>
    </lineage>
</organism>